<keyword evidence="2" id="KW-0813">Transport</keyword>
<evidence type="ECO:0000256" key="1">
    <source>
        <dbReference type="ARBA" id="ARBA00010062"/>
    </source>
</evidence>
<dbReference type="GO" id="GO:0006865">
    <property type="term" value="P:amino acid transport"/>
    <property type="evidence" value="ECO:0007669"/>
    <property type="project" value="UniProtKB-KW"/>
</dbReference>
<dbReference type="Pfam" id="PF13458">
    <property type="entry name" value="Peripla_BP_6"/>
    <property type="match status" value="1"/>
</dbReference>
<evidence type="ECO:0000256" key="2">
    <source>
        <dbReference type="ARBA" id="ARBA00022448"/>
    </source>
</evidence>
<keyword evidence="4" id="KW-0029">Amino-acid transport</keyword>
<accession>A0A6L6VP31</accession>
<dbReference type="AlphaFoldDB" id="A0A6L6VP31"/>
<evidence type="ECO:0000256" key="5">
    <source>
        <dbReference type="SAM" id="SignalP"/>
    </source>
</evidence>
<evidence type="ECO:0000256" key="4">
    <source>
        <dbReference type="ARBA" id="ARBA00022970"/>
    </source>
</evidence>
<dbReference type="RefSeq" id="WP_156616570.1">
    <property type="nucleotide sequence ID" value="NZ_WPHR01000048.1"/>
</dbReference>
<proteinExistence type="inferred from homology"/>
<feature type="signal peptide" evidence="5">
    <location>
        <begin position="1"/>
        <end position="21"/>
    </location>
</feature>
<dbReference type="InterPro" id="IPR006311">
    <property type="entry name" value="TAT_signal"/>
</dbReference>
<comment type="similarity">
    <text evidence="1">Belongs to the leucine-binding protein family.</text>
</comment>
<dbReference type="CDD" id="cd06337">
    <property type="entry name" value="PBP1_ABC_ligand_binding-like"/>
    <property type="match status" value="1"/>
</dbReference>
<evidence type="ECO:0000259" key="6">
    <source>
        <dbReference type="Pfam" id="PF13458"/>
    </source>
</evidence>
<dbReference type="PROSITE" id="PS51318">
    <property type="entry name" value="TAT"/>
    <property type="match status" value="1"/>
</dbReference>
<protein>
    <submittedName>
        <fullName evidence="7">ABC transporter substrate-binding protein</fullName>
    </submittedName>
</protein>
<evidence type="ECO:0000313" key="7">
    <source>
        <dbReference type="EMBL" id="MUZ76099.1"/>
    </source>
</evidence>
<dbReference type="InterPro" id="IPR028082">
    <property type="entry name" value="Peripla_BP_I"/>
</dbReference>
<dbReference type="EMBL" id="WPHR01000048">
    <property type="protein sequence ID" value="MUZ76099.1"/>
    <property type="molecule type" value="Genomic_DNA"/>
</dbReference>
<keyword evidence="3 5" id="KW-0732">Signal</keyword>
<name>A0A6L6VP31_AGRVI</name>
<dbReference type="SUPFAM" id="SSF53822">
    <property type="entry name" value="Periplasmic binding protein-like I"/>
    <property type="match status" value="1"/>
</dbReference>
<organism evidence="7 8">
    <name type="scientific">Agrobacterium vitis</name>
    <name type="common">Rhizobium vitis</name>
    <dbReference type="NCBI Taxonomy" id="373"/>
    <lineage>
        <taxon>Bacteria</taxon>
        <taxon>Pseudomonadati</taxon>
        <taxon>Pseudomonadota</taxon>
        <taxon>Alphaproteobacteria</taxon>
        <taxon>Hyphomicrobiales</taxon>
        <taxon>Rhizobiaceae</taxon>
        <taxon>Rhizobium/Agrobacterium group</taxon>
        <taxon>Agrobacterium</taxon>
    </lineage>
</organism>
<dbReference type="Proteomes" id="UP000477951">
    <property type="component" value="Unassembled WGS sequence"/>
</dbReference>
<dbReference type="Gene3D" id="3.40.50.2300">
    <property type="match status" value="2"/>
</dbReference>
<dbReference type="InterPro" id="IPR000709">
    <property type="entry name" value="Leu_Ile_Val-bd"/>
</dbReference>
<dbReference type="InterPro" id="IPR028081">
    <property type="entry name" value="Leu-bd"/>
</dbReference>
<feature type="chain" id="PRO_5026965670" evidence="5">
    <location>
        <begin position="22"/>
        <end position="420"/>
    </location>
</feature>
<reference evidence="7 8" key="1">
    <citation type="submission" date="2019-12" db="EMBL/GenBank/DDBJ databases">
        <title>Whole-genome sequencing of Allorhizobium vitis.</title>
        <authorList>
            <person name="Gan H.M."/>
            <person name="Szegedi E."/>
            <person name="Burr T."/>
            <person name="Savka M.A."/>
        </authorList>
    </citation>
    <scope>NUCLEOTIDE SEQUENCE [LARGE SCALE GENOMIC DNA]</scope>
    <source>
        <strain evidence="7 8">CG516</strain>
    </source>
</reference>
<dbReference type="PRINTS" id="PR00337">
    <property type="entry name" value="LEUILEVALBP"/>
</dbReference>
<evidence type="ECO:0000313" key="8">
    <source>
        <dbReference type="Proteomes" id="UP000477951"/>
    </source>
</evidence>
<gene>
    <name evidence="7" type="ORF">GOZ90_26000</name>
</gene>
<feature type="domain" description="Leucine-binding protein" evidence="6">
    <location>
        <begin position="36"/>
        <end position="381"/>
    </location>
</feature>
<comment type="caution">
    <text evidence="7">The sequence shown here is derived from an EMBL/GenBank/DDBJ whole genome shotgun (WGS) entry which is preliminary data.</text>
</comment>
<dbReference type="InterPro" id="IPR051010">
    <property type="entry name" value="BCAA_transport"/>
</dbReference>
<sequence>MNIRGPYGRRAFLTTAGAALAAPAFLNGRVLADQKPIRVGFITPQTGPLAFFGEPDEFLLTRFKPVLEKGAGGRSIEIVVRDSQSNPNRASELANQLALKDEVQLIVTAGGPDTVVPVADQAEANGIPMIGTACPWQPFVFGRNSSPEKGFDWTYLFAFGLEDVIAAYLGLWSTIETNRKVGLLFANDADGNAWGDPKFGFPPALTKAGYTFVDTGRYTPLAEDFTAQISKMKAAGVDIVAATMIPPEFFAFWSQAKQQRFHPKPATIGKSLLMPTTLDAIGAPGDGLSSEVAWHPSYPSRSTTTGDTSARLAADWEKDTGKQWTQPVGLKHALKDVAIDVLQRTDDPQQPDSIIKAIKATGTDTVLGTVGWSKTEIRNVAKTPIVGGQWRMTGGKFDIAVCANPTSATIPVADKLHALV</sequence>
<dbReference type="PANTHER" id="PTHR30483:SF6">
    <property type="entry name" value="PERIPLASMIC BINDING PROTEIN OF ABC TRANSPORTER FOR NATURAL AMINO ACIDS"/>
    <property type="match status" value="1"/>
</dbReference>
<dbReference type="PANTHER" id="PTHR30483">
    <property type="entry name" value="LEUCINE-SPECIFIC-BINDING PROTEIN"/>
    <property type="match status" value="1"/>
</dbReference>
<evidence type="ECO:0000256" key="3">
    <source>
        <dbReference type="ARBA" id="ARBA00022729"/>
    </source>
</evidence>